<dbReference type="SUPFAM" id="SSF103473">
    <property type="entry name" value="MFS general substrate transporter"/>
    <property type="match status" value="1"/>
</dbReference>
<evidence type="ECO:0000313" key="10">
    <source>
        <dbReference type="Proteomes" id="UP000681414"/>
    </source>
</evidence>
<feature type="transmembrane region" description="Helical" evidence="7">
    <location>
        <begin position="301"/>
        <end position="323"/>
    </location>
</feature>
<dbReference type="Gene3D" id="1.20.1720.10">
    <property type="entry name" value="Multidrug resistance protein D"/>
    <property type="match status" value="1"/>
</dbReference>
<dbReference type="PANTHER" id="PTHR23501:SF170">
    <property type="entry name" value="MULTIDRUG RESISTANCE PROTEIN 3"/>
    <property type="match status" value="1"/>
</dbReference>
<dbReference type="Proteomes" id="UP000681414">
    <property type="component" value="Unassembled WGS sequence"/>
</dbReference>
<feature type="transmembrane region" description="Helical" evidence="7">
    <location>
        <begin position="226"/>
        <end position="245"/>
    </location>
</feature>
<comment type="caution">
    <text evidence="9">The sequence shown here is derived from an EMBL/GenBank/DDBJ whole genome shotgun (WGS) entry which is preliminary data.</text>
</comment>
<evidence type="ECO:0000256" key="6">
    <source>
        <dbReference type="ARBA" id="ARBA00023136"/>
    </source>
</evidence>
<dbReference type="InterPro" id="IPR036259">
    <property type="entry name" value="MFS_trans_sf"/>
</dbReference>
<keyword evidence="3" id="KW-1003">Cell membrane</keyword>
<dbReference type="EMBL" id="JAGYPG010000001">
    <property type="protein sequence ID" value="MBS4193567.1"/>
    <property type="molecule type" value="Genomic_DNA"/>
</dbReference>
<evidence type="ECO:0000256" key="3">
    <source>
        <dbReference type="ARBA" id="ARBA00022475"/>
    </source>
</evidence>
<dbReference type="GO" id="GO:0022857">
    <property type="term" value="F:transmembrane transporter activity"/>
    <property type="evidence" value="ECO:0007669"/>
    <property type="project" value="InterPro"/>
</dbReference>
<feature type="domain" description="Major facilitator superfamily (MFS) profile" evidence="8">
    <location>
        <begin position="11"/>
        <end position="492"/>
    </location>
</feature>
<comment type="subcellular location">
    <subcellularLocation>
        <location evidence="1">Cell membrane</location>
        <topology evidence="1">Multi-pass membrane protein</topology>
    </subcellularLocation>
</comment>
<feature type="transmembrane region" description="Helical" evidence="7">
    <location>
        <begin position="355"/>
        <end position="375"/>
    </location>
</feature>
<dbReference type="GO" id="GO:0005886">
    <property type="term" value="C:plasma membrane"/>
    <property type="evidence" value="ECO:0007669"/>
    <property type="project" value="UniProtKB-SubCell"/>
</dbReference>
<evidence type="ECO:0000313" key="9">
    <source>
        <dbReference type="EMBL" id="MBS4193567.1"/>
    </source>
</evidence>
<dbReference type="PANTHER" id="PTHR23501">
    <property type="entry name" value="MAJOR FACILITATOR SUPERFAMILY"/>
    <property type="match status" value="1"/>
</dbReference>
<keyword evidence="4 7" id="KW-0812">Transmembrane</keyword>
<keyword evidence="2" id="KW-0813">Transport</keyword>
<dbReference type="AlphaFoldDB" id="A0A942TC32"/>
<gene>
    <name evidence="9" type="ORF">KHA97_00600</name>
</gene>
<evidence type="ECO:0000256" key="1">
    <source>
        <dbReference type="ARBA" id="ARBA00004651"/>
    </source>
</evidence>
<dbReference type="PROSITE" id="PS50850">
    <property type="entry name" value="MFS"/>
    <property type="match status" value="1"/>
</dbReference>
<proteinExistence type="predicted"/>
<dbReference type="CDD" id="cd17502">
    <property type="entry name" value="MFS_Azr1_MDR_like"/>
    <property type="match status" value="1"/>
</dbReference>
<evidence type="ECO:0000256" key="7">
    <source>
        <dbReference type="SAM" id="Phobius"/>
    </source>
</evidence>
<feature type="transmembrane region" description="Helical" evidence="7">
    <location>
        <begin position="135"/>
        <end position="156"/>
    </location>
</feature>
<sequence>MAAKDNRLGFVVTGLLLAILMSAMDNTIVATSMGTIVADLGGFDKFVWVTSAYLVTVMAGTPIFGKLSDMYGRKRFFIFGLVVFLFGSILCGTANSITQLSIYRAIQGVGGGALMPIAFTIVFDIFPPDKRGKMTGLFGAVFGTSSLFGPLLGSYISEYIGWHWIFFINVPIGIIAFSLIFFFYKESLEHKSLEIDWWGAFTLVGAVVCLMFALELGGNQFAWDSLTIIGLFSLFTAFFIIFLFVETKAKEPIISFQMFKKRLFATSNAIAFFYGATFIIATIYIPIYIQGVFGGTATNSGLILTPMMLGSVFGSQSGGLLTTKTSYRNIMILSGVFFITGIFLLGTLTPDTSRVIVTIFMIITGYGVGFNFSTLSMSAIHNFDMRQRGSATSSLAFFRSLGMTLGITIYGIIQRNIFANSLTKEFQGMGNGKGFGDSRQLLSPETRKEIPAPVLEKITDALSSSIAQTFMWALIPSLLAIIFIFMMSKERVEIPAEKARA</sequence>
<feature type="transmembrane region" description="Helical" evidence="7">
    <location>
        <begin position="330"/>
        <end position="349"/>
    </location>
</feature>
<dbReference type="NCBIfam" id="TIGR00711">
    <property type="entry name" value="efflux_EmrB"/>
    <property type="match status" value="1"/>
</dbReference>
<feature type="transmembrane region" description="Helical" evidence="7">
    <location>
        <begin position="266"/>
        <end position="289"/>
    </location>
</feature>
<dbReference type="Gene3D" id="1.20.1250.20">
    <property type="entry name" value="MFS general substrate transporter like domains"/>
    <property type="match status" value="1"/>
</dbReference>
<dbReference type="RefSeq" id="WP_213122869.1">
    <property type="nucleotide sequence ID" value="NZ_JAGYPG010000001.1"/>
</dbReference>
<keyword evidence="6 7" id="KW-0472">Membrane</keyword>
<evidence type="ECO:0000256" key="4">
    <source>
        <dbReference type="ARBA" id="ARBA00022692"/>
    </source>
</evidence>
<feature type="transmembrane region" description="Helical" evidence="7">
    <location>
        <begin position="162"/>
        <end position="183"/>
    </location>
</feature>
<evidence type="ECO:0000259" key="8">
    <source>
        <dbReference type="PROSITE" id="PS50850"/>
    </source>
</evidence>
<feature type="transmembrane region" description="Helical" evidence="7">
    <location>
        <begin position="396"/>
        <end position="413"/>
    </location>
</feature>
<accession>A0A942TC32</accession>
<feature type="transmembrane region" description="Helical" evidence="7">
    <location>
        <begin position="46"/>
        <end position="64"/>
    </location>
</feature>
<dbReference type="Pfam" id="PF07690">
    <property type="entry name" value="MFS_1"/>
    <property type="match status" value="2"/>
</dbReference>
<dbReference type="InterPro" id="IPR004638">
    <property type="entry name" value="EmrB-like"/>
</dbReference>
<feature type="transmembrane region" description="Helical" evidence="7">
    <location>
        <begin position="470"/>
        <end position="488"/>
    </location>
</feature>
<dbReference type="InterPro" id="IPR011701">
    <property type="entry name" value="MFS"/>
</dbReference>
<feature type="transmembrane region" description="Helical" evidence="7">
    <location>
        <begin position="76"/>
        <end position="96"/>
    </location>
</feature>
<keyword evidence="5 7" id="KW-1133">Transmembrane helix</keyword>
<protein>
    <submittedName>
        <fullName evidence="9">MFS transporter</fullName>
    </submittedName>
</protein>
<evidence type="ECO:0000256" key="2">
    <source>
        <dbReference type="ARBA" id="ARBA00022448"/>
    </source>
</evidence>
<feature type="transmembrane region" description="Helical" evidence="7">
    <location>
        <begin position="195"/>
        <end position="214"/>
    </location>
</feature>
<organism evidence="9 10">
    <name type="scientific">Lederbergia citri</name>
    <dbReference type="NCBI Taxonomy" id="2833580"/>
    <lineage>
        <taxon>Bacteria</taxon>
        <taxon>Bacillati</taxon>
        <taxon>Bacillota</taxon>
        <taxon>Bacilli</taxon>
        <taxon>Bacillales</taxon>
        <taxon>Bacillaceae</taxon>
        <taxon>Lederbergia</taxon>
    </lineage>
</organism>
<feature type="transmembrane region" description="Helical" evidence="7">
    <location>
        <begin position="102"/>
        <end position="123"/>
    </location>
</feature>
<dbReference type="FunFam" id="1.20.1720.10:FF:000004">
    <property type="entry name" value="EmrB/QacA family drug resistance transporter"/>
    <property type="match status" value="1"/>
</dbReference>
<evidence type="ECO:0000256" key="5">
    <source>
        <dbReference type="ARBA" id="ARBA00022989"/>
    </source>
</evidence>
<name>A0A942TC32_9BACI</name>
<dbReference type="InterPro" id="IPR020846">
    <property type="entry name" value="MFS_dom"/>
</dbReference>
<keyword evidence="10" id="KW-1185">Reference proteome</keyword>
<reference evidence="9 10" key="1">
    <citation type="submission" date="2021-05" db="EMBL/GenBank/DDBJ databases">
        <title>Novel Bacillus species.</title>
        <authorList>
            <person name="Liu G."/>
        </authorList>
    </citation>
    <scope>NUCLEOTIDE SEQUENCE [LARGE SCALE GENOMIC DNA]</scope>
    <source>
        <strain evidence="10">FJAT-49780</strain>
    </source>
</reference>